<evidence type="ECO:0000256" key="2">
    <source>
        <dbReference type="ARBA" id="ARBA00006448"/>
    </source>
</evidence>
<keyword evidence="5 7" id="KW-1133">Transmembrane helix</keyword>
<accession>A0ABM5LZH8</accession>
<evidence type="ECO:0000259" key="8">
    <source>
        <dbReference type="Pfam" id="PF04239"/>
    </source>
</evidence>
<comment type="similarity">
    <text evidence="2">Belongs to the UPF0702 family.</text>
</comment>
<sequence length="219" mass="25325">MEEIFIIAFRTILLYFVILIIFRLMGKREIGELSILDLVVFIMIAEIAVLAIEDVEDHLSHTIVPMIVLMIIQVSLAYLSLKSQKVRQMLDGKPTIIIEHGKIDERAMRSQRYNFDDLMVQLRENNIDRIADVSFAILEPSGKLTVVQKEPNEKHKQLETPLIVDGVIQKEHVDRIGKDEQWLIKMLSKRGYHNISDISFCSFTDGAFYVDLKDEQVRP</sequence>
<feature type="transmembrane region" description="Helical" evidence="7">
    <location>
        <begin position="33"/>
        <end position="52"/>
    </location>
</feature>
<feature type="transmembrane region" description="Helical" evidence="7">
    <location>
        <begin position="6"/>
        <end position="26"/>
    </location>
</feature>
<keyword evidence="10" id="KW-1185">Reference proteome</keyword>
<dbReference type="Gene3D" id="3.30.240.20">
    <property type="entry name" value="bsu07140 like domains"/>
    <property type="match status" value="2"/>
</dbReference>
<evidence type="ECO:0000256" key="1">
    <source>
        <dbReference type="ARBA" id="ARBA00004651"/>
    </source>
</evidence>
<name>A0ABM5LZH8_BACA1</name>
<keyword evidence="3" id="KW-1003">Cell membrane</keyword>
<organism evidence="9 10">
    <name type="scientific">Bacillus atrophaeus (strain 1942)</name>
    <dbReference type="NCBI Taxonomy" id="720555"/>
    <lineage>
        <taxon>Bacteria</taxon>
        <taxon>Bacillati</taxon>
        <taxon>Bacillota</taxon>
        <taxon>Bacilli</taxon>
        <taxon>Bacillales</taxon>
        <taxon>Bacillaceae</taxon>
        <taxon>Bacillus</taxon>
    </lineage>
</organism>
<dbReference type="RefSeq" id="WP_003325289.1">
    <property type="nucleotide sequence ID" value="NC_014639.1"/>
</dbReference>
<protein>
    <submittedName>
        <fullName evidence="9">YrbG</fullName>
    </submittedName>
</protein>
<dbReference type="Proteomes" id="UP000006867">
    <property type="component" value="Chromosome"/>
</dbReference>
<evidence type="ECO:0000256" key="7">
    <source>
        <dbReference type="SAM" id="Phobius"/>
    </source>
</evidence>
<gene>
    <name evidence="9" type="ordered locus">BATR1942_11570</name>
</gene>
<dbReference type="InterPro" id="IPR023090">
    <property type="entry name" value="UPF0702_alpha/beta_dom_sf"/>
</dbReference>
<evidence type="ECO:0000256" key="4">
    <source>
        <dbReference type="ARBA" id="ARBA00022692"/>
    </source>
</evidence>
<feature type="transmembrane region" description="Helical" evidence="7">
    <location>
        <begin position="58"/>
        <end position="79"/>
    </location>
</feature>
<dbReference type="EMBL" id="CP002207">
    <property type="protein sequence ID" value="ADP33245.1"/>
    <property type="molecule type" value="Genomic_DNA"/>
</dbReference>
<evidence type="ECO:0000313" key="9">
    <source>
        <dbReference type="EMBL" id="ADP33245.1"/>
    </source>
</evidence>
<evidence type="ECO:0000256" key="6">
    <source>
        <dbReference type="ARBA" id="ARBA00023136"/>
    </source>
</evidence>
<dbReference type="GeneID" id="92917913"/>
<evidence type="ECO:0000313" key="10">
    <source>
        <dbReference type="Proteomes" id="UP000006867"/>
    </source>
</evidence>
<evidence type="ECO:0000256" key="5">
    <source>
        <dbReference type="ARBA" id="ARBA00022989"/>
    </source>
</evidence>
<dbReference type="PANTHER" id="PTHR34582:SF6">
    <property type="entry name" value="UPF0702 TRANSMEMBRANE PROTEIN YCAP"/>
    <property type="match status" value="1"/>
</dbReference>
<dbReference type="Pfam" id="PF04239">
    <property type="entry name" value="DUF421"/>
    <property type="match status" value="1"/>
</dbReference>
<proteinExistence type="inferred from homology"/>
<keyword evidence="4 7" id="KW-0812">Transmembrane</keyword>
<dbReference type="InterPro" id="IPR007353">
    <property type="entry name" value="DUF421"/>
</dbReference>
<keyword evidence="6 7" id="KW-0472">Membrane</keyword>
<feature type="domain" description="YetF C-terminal" evidence="8">
    <location>
        <begin position="82"/>
        <end position="203"/>
    </location>
</feature>
<comment type="subcellular location">
    <subcellularLocation>
        <location evidence="1">Cell membrane</location>
        <topology evidence="1">Multi-pass membrane protein</topology>
    </subcellularLocation>
</comment>
<evidence type="ECO:0000256" key="3">
    <source>
        <dbReference type="ARBA" id="ARBA00022475"/>
    </source>
</evidence>
<dbReference type="PANTHER" id="PTHR34582">
    <property type="entry name" value="UPF0702 TRANSMEMBRANE PROTEIN YCAP"/>
    <property type="match status" value="1"/>
</dbReference>
<reference evidence="9 10" key="1">
    <citation type="journal article" date="2011" name="Front. Microbiol.">
        <title>Genomic signatures of strain selection and enhancement in Bacillus atrophaeus var. globigii, a historical biowarfare simulant.</title>
        <authorList>
            <person name="Gibbons H.S."/>
            <person name="Broomall S.M."/>
            <person name="McNew L.A."/>
            <person name="Daligault H."/>
            <person name="Chapman C."/>
            <person name="Bruce D."/>
            <person name="Karavis M."/>
            <person name="Krepps M."/>
            <person name="McGregor P.A."/>
            <person name="Hong C."/>
            <person name="Park K.H."/>
            <person name="Akmal A."/>
            <person name="Feldman A."/>
            <person name="Lin J.S."/>
            <person name="Chang W.E."/>
            <person name="Higgs B.W."/>
            <person name="Demirev P."/>
            <person name="Lindquist J."/>
            <person name="Liem A."/>
            <person name="Fochler E."/>
            <person name="Read T.D."/>
            <person name="Tapia R."/>
            <person name="Johnson S."/>
            <person name="Bishop-Lilly K.A."/>
            <person name="Detter C."/>
            <person name="Han C."/>
            <person name="Sozhamannan S."/>
            <person name="Rosenzweig C.N."/>
            <person name="Skowronski E.W."/>
        </authorList>
    </citation>
    <scope>NUCLEOTIDE SEQUENCE [LARGE SCALE GENOMIC DNA]</scope>
    <source>
        <strain evidence="9 10">1942</strain>
    </source>
</reference>